<keyword evidence="4" id="KW-0408">Iron</keyword>
<name>A0A5R8Q8J5_9FIRM</name>
<feature type="binding site" evidence="7">
    <location>
        <position position="151"/>
    </location>
    <ligand>
        <name>Fe cation</name>
        <dbReference type="ChEBI" id="CHEBI:24875"/>
        <label>2</label>
    </ligand>
</feature>
<dbReference type="Proteomes" id="UP000306912">
    <property type="component" value="Unassembled WGS sequence"/>
</dbReference>
<dbReference type="OrthoDB" id="9801109at2"/>
<dbReference type="GO" id="GO:0004113">
    <property type="term" value="F:2',3'-cyclic-nucleotide 3'-phosphodiesterase activity"/>
    <property type="evidence" value="ECO:0007669"/>
    <property type="project" value="TreeGrafter"/>
</dbReference>
<evidence type="ECO:0000256" key="1">
    <source>
        <dbReference type="ARBA" id="ARBA00001965"/>
    </source>
</evidence>
<evidence type="ECO:0000313" key="9">
    <source>
        <dbReference type="Proteomes" id="UP000306912"/>
    </source>
</evidence>
<dbReference type="GO" id="GO:0046872">
    <property type="term" value="F:metal ion binding"/>
    <property type="evidence" value="ECO:0007669"/>
    <property type="project" value="UniProtKB-KW"/>
</dbReference>
<dbReference type="Gene3D" id="3.60.21.10">
    <property type="match status" value="1"/>
</dbReference>
<feature type="binding site" evidence="7">
    <location>
        <position position="40"/>
    </location>
    <ligand>
        <name>Fe cation</name>
        <dbReference type="ChEBI" id="CHEBI:24875"/>
        <label>1</label>
    </ligand>
</feature>
<accession>A0A5R8Q8J5</accession>
<evidence type="ECO:0000313" key="8">
    <source>
        <dbReference type="EMBL" id="TLG72028.1"/>
    </source>
</evidence>
<organism evidence="8 9">
    <name type="scientific">Culicoidibacter larvae</name>
    <dbReference type="NCBI Taxonomy" id="2579976"/>
    <lineage>
        <taxon>Bacteria</taxon>
        <taxon>Bacillati</taxon>
        <taxon>Bacillota</taxon>
        <taxon>Culicoidibacteria</taxon>
        <taxon>Culicoidibacterales</taxon>
        <taxon>Culicoidibacteraceae</taxon>
        <taxon>Culicoidibacter</taxon>
    </lineage>
</organism>
<feature type="binding site" evidence="7">
    <location>
        <position position="67"/>
    </location>
    <ligand>
        <name>Fe cation</name>
        <dbReference type="ChEBI" id="CHEBI:24875"/>
        <label>2</label>
    </ligand>
</feature>
<dbReference type="CDD" id="cd07382">
    <property type="entry name" value="MPP_DR1281"/>
    <property type="match status" value="1"/>
</dbReference>
<dbReference type="PANTHER" id="PTHR36303:SF1">
    <property type="entry name" value="2',3'-CYCLIC-NUCLEOTIDE 2'-PHOSPHODIESTERASE"/>
    <property type="match status" value="1"/>
</dbReference>
<evidence type="ECO:0000256" key="7">
    <source>
        <dbReference type="PIRSR" id="PIRSR004789-51"/>
    </source>
</evidence>
<reference evidence="8 9" key="1">
    <citation type="submission" date="2019-05" db="EMBL/GenBank/DDBJ databases">
        <title>Culicoidintestinum kansasii gen. nov., sp. nov. from the gastrointestinal tract of the biting midge, Culicoides sonorensis.</title>
        <authorList>
            <person name="Neupane S."/>
            <person name="Ghosh A."/>
            <person name="Gunther S."/>
            <person name="Martin K."/>
            <person name="Zurek L."/>
        </authorList>
    </citation>
    <scope>NUCLEOTIDE SEQUENCE [LARGE SCALE GENOMIC DNA]</scope>
    <source>
        <strain evidence="8 9">CS-1</strain>
    </source>
</reference>
<evidence type="ECO:0000256" key="3">
    <source>
        <dbReference type="ARBA" id="ARBA00022801"/>
    </source>
</evidence>
<dbReference type="SUPFAM" id="SSF56300">
    <property type="entry name" value="Metallo-dependent phosphatases"/>
    <property type="match status" value="1"/>
</dbReference>
<evidence type="ECO:0000256" key="5">
    <source>
        <dbReference type="ARBA" id="ARBA00061401"/>
    </source>
</evidence>
<protein>
    <submittedName>
        <fullName evidence="8">TIGR00282 family metallophosphoesterase</fullName>
    </submittedName>
</protein>
<sequence>MKILFVGDIYASSGRDILSDKLPELRAAYQPDFIIVNAENAAHGKGINQKIYESILDMGADVMTMGNHTWDNRSIFSFIDEANNLVRPANGPAAWPGVGYRLMKAGKSRIAVINLLGMVDVNGAASSPFTCFDAIYEQIKDEVDYIFVDLHAEATSEKIAFGWYVDGRASAVVGTHTHVPTADARILPKGCAYQTDVGMTGPRDGVIGVDRDIIIHRFVTGLPQGFSVAEGVTQLNAVAITFDDESKKAIEIVPIHIEQ</sequence>
<evidence type="ECO:0000256" key="2">
    <source>
        <dbReference type="ARBA" id="ARBA00022723"/>
    </source>
</evidence>
<dbReference type="Pfam" id="PF13277">
    <property type="entry name" value="YmdB"/>
    <property type="match status" value="1"/>
</dbReference>
<proteinExistence type="inferred from homology"/>
<feature type="binding site" evidence="7">
    <location>
        <position position="176"/>
    </location>
    <ligand>
        <name>Fe cation</name>
        <dbReference type="ChEBI" id="CHEBI:24875"/>
        <label>2</label>
    </ligand>
</feature>
<dbReference type="NCBIfam" id="TIGR00282">
    <property type="entry name" value="TIGR00282 family metallophosphoesterase"/>
    <property type="match status" value="1"/>
</dbReference>
<dbReference type="InParanoid" id="A0A5R8Q8J5"/>
<gene>
    <name evidence="8" type="ORF">FEZ08_09350</name>
</gene>
<keyword evidence="3" id="KW-0378">Hydrolase</keyword>
<comment type="similarity">
    <text evidence="5">Belongs to the YmdB-like family.</text>
</comment>
<keyword evidence="9" id="KW-1185">Reference proteome</keyword>
<dbReference type="FunCoup" id="A0A5R8Q8J5">
    <property type="interactions" value="66"/>
</dbReference>
<dbReference type="InterPro" id="IPR005235">
    <property type="entry name" value="YmdB-like"/>
</dbReference>
<dbReference type="PANTHER" id="PTHR36303">
    <property type="entry name" value="2',3'-CYCLIC-NUCLEOTIDE 2'-PHOSPHODIESTERASE"/>
    <property type="match status" value="1"/>
</dbReference>
<feature type="binding site" evidence="7">
    <location>
        <position position="39"/>
    </location>
    <ligand>
        <name>Fe cation</name>
        <dbReference type="ChEBI" id="CHEBI:24875"/>
        <label>1</label>
    </ligand>
</feature>
<feature type="binding site" evidence="7">
    <location>
        <position position="178"/>
    </location>
    <ligand>
        <name>Fe cation</name>
        <dbReference type="ChEBI" id="CHEBI:24875"/>
        <label>1</label>
    </ligand>
</feature>
<dbReference type="PIRSF" id="PIRSF004789">
    <property type="entry name" value="DR1281"/>
    <property type="match status" value="1"/>
</dbReference>
<evidence type="ECO:0000256" key="6">
    <source>
        <dbReference type="PIRSR" id="PIRSR004789-50"/>
    </source>
</evidence>
<dbReference type="InterPro" id="IPR029052">
    <property type="entry name" value="Metallo-depent_PP-like"/>
</dbReference>
<evidence type="ECO:0000256" key="4">
    <source>
        <dbReference type="ARBA" id="ARBA00023004"/>
    </source>
</evidence>
<feature type="binding site" evidence="7">
    <location>
        <position position="8"/>
    </location>
    <ligand>
        <name>Fe cation</name>
        <dbReference type="ChEBI" id="CHEBI:24875"/>
        <label>1</label>
    </ligand>
</feature>
<dbReference type="RefSeq" id="WP_138191697.1">
    <property type="nucleotide sequence ID" value="NZ_VBWP01000009.1"/>
</dbReference>
<dbReference type="EMBL" id="VBWP01000009">
    <property type="protein sequence ID" value="TLG72028.1"/>
    <property type="molecule type" value="Genomic_DNA"/>
</dbReference>
<dbReference type="FunFam" id="3.60.21.10:FF:000016">
    <property type="entry name" value="Putative metallophosphoesterase"/>
    <property type="match status" value="1"/>
</dbReference>
<dbReference type="AlphaFoldDB" id="A0A5R8Q8J5"/>
<comment type="cofactor">
    <cofactor evidence="1">
        <name>Fe(3+)</name>
        <dbReference type="ChEBI" id="CHEBI:29034"/>
    </cofactor>
</comment>
<keyword evidence="2 7" id="KW-0479">Metal-binding</keyword>
<feature type="binding site" evidence="7">
    <location>
        <position position="39"/>
    </location>
    <ligand>
        <name>Fe cation</name>
        <dbReference type="ChEBI" id="CHEBI:24875"/>
        <label>2</label>
    </ligand>
</feature>
<feature type="active site" description="Proton donor" evidence="6">
    <location>
        <position position="68"/>
    </location>
</feature>
<comment type="caution">
    <text evidence="8">The sequence shown here is derived from an EMBL/GenBank/DDBJ whole genome shotgun (WGS) entry which is preliminary data.</text>
</comment>